<gene>
    <name evidence="1" type="ORF">SAMN05216186_101562</name>
</gene>
<evidence type="ECO:0000313" key="2">
    <source>
        <dbReference type="Proteomes" id="UP000198706"/>
    </source>
</evidence>
<dbReference type="AlphaFoldDB" id="A0A1G8U3V8"/>
<organism evidence="1 2">
    <name type="scientific">Pseudomonas indica</name>
    <dbReference type="NCBI Taxonomy" id="137658"/>
    <lineage>
        <taxon>Bacteria</taxon>
        <taxon>Pseudomonadati</taxon>
        <taxon>Pseudomonadota</taxon>
        <taxon>Gammaproteobacteria</taxon>
        <taxon>Pseudomonadales</taxon>
        <taxon>Pseudomonadaceae</taxon>
        <taxon>Pseudomonas</taxon>
    </lineage>
</organism>
<sequence>MHVTSDAALLFSQERADQAMLCDCAPFSPYPKKIFLGGKGLFAYHATMMISDNEFEQFRELVEAHFDLKTISPEQEVSLRNSDGTALKLSIRQEFNGWVIEMITNSKALLDGLDASFKMPPPPWTAFPKMEPIEAVMSKQGSLEYWWNWFWSPFWDHADSETRKSYLRDHKASEEWAECLIEHPTSAD</sequence>
<proteinExistence type="predicted"/>
<protein>
    <submittedName>
        <fullName evidence="1">Uncharacterized protein</fullName>
    </submittedName>
</protein>
<dbReference type="EMBL" id="FNFD01000001">
    <property type="protein sequence ID" value="SDJ48409.1"/>
    <property type="molecule type" value="Genomic_DNA"/>
</dbReference>
<dbReference type="Proteomes" id="UP000198706">
    <property type="component" value="Unassembled WGS sequence"/>
</dbReference>
<keyword evidence="2" id="KW-1185">Reference proteome</keyword>
<reference evidence="1 2" key="1">
    <citation type="submission" date="2016-10" db="EMBL/GenBank/DDBJ databases">
        <authorList>
            <person name="de Groot N.N."/>
        </authorList>
    </citation>
    <scope>NUCLEOTIDE SEQUENCE [LARGE SCALE GENOMIC DNA]</scope>
    <source>
        <strain evidence="1 2">JCM 21544</strain>
    </source>
</reference>
<name>A0A1G8U3V8_9PSED</name>
<evidence type="ECO:0000313" key="1">
    <source>
        <dbReference type="EMBL" id="SDJ48409.1"/>
    </source>
</evidence>
<dbReference type="STRING" id="137658.SAMN05216186_101562"/>
<accession>A0A1G8U3V8</accession>
<dbReference type="RefSeq" id="WP_139198527.1">
    <property type="nucleotide sequence ID" value="NZ_FNFD01000001.1"/>
</dbReference>